<gene>
    <name evidence="3" type="ORF">KUTeg_002195</name>
</gene>
<dbReference type="Pfam" id="PF08376">
    <property type="entry name" value="NIT"/>
    <property type="match status" value="1"/>
</dbReference>
<organism evidence="3 4">
    <name type="scientific">Tegillarca granosa</name>
    <name type="common">Malaysian cockle</name>
    <name type="synonym">Anadara granosa</name>
    <dbReference type="NCBI Taxonomy" id="220873"/>
    <lineage>
        <taxon>Eukaryota</taxon>
        <taxon>Metazoa</taxon>
        <taxon>Spiralia</taxon>
        <taxon>Lophotrochozoa</taxon>
        <taxon>Mollusca</taxon>
        <taxon>Bivalvia</taxon>
        <taxon>Autobranchia</taxon>
        <taxon>Pteriomorphia</taxon>
        <taxon>Arcoida</taxon>
        <taxon>Arcoidea</taxon>
        <taxon>Arcidae</taxon>
        <taxon>Tegillarca</taxon>
    </lineage>
</organism>
<dbReference type="Proteomes" id="UP001217089">
    <property type="component" value="Unassembled WGS sequence"/>
</dbReference>
<dbReference type="EMBL" id="JARBDR010000141">
    <property type="protein sequence ID" value="KAJ8320608.1"/>
    <property type="molecule type" value="Genomic_DNA"/>
</dbReference>
<name>A0ABQ9FY25_TEGGR</name>
<dbReference type="InterPro" id="IPR013587">
    <property type="entry name" value="Nitrate/nitrite_sensing"/>
</dbReference>
<feature type="chain" id="PRO_5047009757" description="Nitrate/nitrite sensing protein domain-containing protein" evidence="1">
    <location>
        <begin position="22"/>
        <end position="188"/>
    </location>
</feature>
<evidence type="ECO:0000256" key="1">
    <source>
        <dbReference type="SAM" id="SignalP"/>
    </source>
</evidence>
<accession>A0ABQ9FY25</accession>
<feature type="domain" description="Nitrate/nitrite sensing protein" evidence="2">
    <location>
        <begin position="45"/>
        <end position="178"/>
    </location>
</feature>
<evidence type="ECO:0000259" key="2">
    <source>
        <dbReference type="Pfam" id="PF08376"/>
    </source>
</evidence>
<keyword evidence="4" id="KW-1185">Reference proteome</keyword>
<proteinExistence type="predicted"/>
<evidence type="ECO:0000313" key="4">
    <source>
        <dbReference type="Proteomes" id="UP001217089"/>
    </source>
</evidence>
<sequence length="188" mass="21584">METKIITCTILVIVTIINVHSKSNNLVKFDSVKQEIFLSLEKNKILHSTQKERGLSAFYLATNGSDLVHKALNQAYTETNTAISQLEIWPSFRQPVHFISKISYLETIVRFRYKVEQRITTLKEIINFYSNDNTILISWLGERISITTIGVIWKELAAYHMLMISKENIGIERALGTVHYMGGKITFT</sequence>
<keyword evidence="1" id="KW-0732">Signal</keyword>
<comment type="caution">
    <text evidence="3">The sequence shown here is derived from an EMBL/GenBank/DDBJ whole genome shotgun (WGS) entry which is preliminary data.</text>
</comment>
<reference evidence="3 4" key="1">
    <citation type="submission" date="2022-12" db="EMBL/GenBank/DDBJ databases">
        <title>Chromosome-level genome of Tegillarca granosa.</title>
        <authorList>
            <person name="Kim J."/>
        </authorList>
    </citation>
    <scope>NUCLEOTIDE SEQUENCE [LARGE SCALE GENOMIC DNA]</scope>
    <source>
        <strain evidence="3">Teg-2019</strain>
        <tissue evidence="3">Adductor muscle</tissue>
    </source>
</reference>
<feature type="signal peptide" evidence="1">
    <location>
        <begin position="1"/>
        <end position="21"/>
    </location>
</feature>
<protein>
    <recommendedName>
        <fullName evidence="2">Nitrate/nitrite sensing protein domain-containing protein</fullName>
    </recommendedName>
</protein>
<evidence type="ECO:0000313" key="3">
    <source>
        <dbReference type="EMBL" id="KAJ8320608.1"/>
    </source>
</evidence>